<evidence type="ECO:0000256" key="5">
    <source>
        <dbReference type="PIRSR" id="PIRSR001227-1"/>
    </source>
</evidence>
<dbReference type="GO" id="GO:0046872">
    <property type="term" value="F:metal ion binding"/>
    <property type="evidence" value="ECO:0007669"/>
    <property type="project" value="UniProtKB-KW"/>
</dbReference>
<dbReference type="Gene3D" id="2.30.120.10">
    <property type="match status" value="1"/>
</dbReference>
<dbReference type="InterPro" id="IPR029055">
    <property type="entry name" value="Ntn_hydrolases_N"/>
</dbReference>
<evidence type="ECO:0000256" key="6">
    <source>
        <dbReference type="PIRSR" id="PIRSR001227-2"/>
    </source>
</evidence>
<dbReference type="GO" id="GO:0016811">
    <property type="term" value="F:hydrolase activity, acting on carbon-nitrogen (but not peptide) bonds, in linear amides"/>
    <property type="evidence" value="ECO:0007669"/>
    <property type="project" value="InterPro"/>
</dbReference>
<keyword evidence="6" id="KW-0106">Calcium</keyword>
<name>A0A363UP51_9GAMM</name>
<evidence type="ECO:0000313" key="8">
    <source>
        <dbReference type="EMBL" id="PWN57169.1"/>
    </source>
</evidence>
<organism evidence="8 9">
    <name type="scientific">Abyssibacter profundi</name>
    <dbReference type="NCBI Taxonomy" id="2182787"/>
    <lineage>
        <taxon>Bacteria</taxon>
        <taxon>Pseudomonadati</taxon>
        <taxon>Pseudomonadota</taxon>
        <taxon>Gammaproteobacteria</taxon>
        <taxon>Chromatiales</taxon>
        <taxon>Oceanococcaceae</taxon>
        <taxon>Abyssibacter</taxon>
    </lineage>
</organism>
<feature type="active site" description="Nucleophile" evidence="5">
    <location>
        <position position="365"/>
    </location>
</feature>
<dbReference type="PANTHER" id="PTHR34218:SF4">
    <property type="entry name" value="ACYL-HOMOSERINE LACTONE ACYLASE QUIP"/>
    <property type="match status" value="1"/>
</dbReference>
<evidence type="ECO:0000256" key="3">
    <source>
        <dbReference type="ARBA" id="ARBA00023145"/>
    </source>
</evidence>
<comment type="similarity">
    <text evidence="1">Belongs to the peptidase S45 family.</text>
</comment>
<dbReference type="OrthoDB" id="9760084at2"/>
<accession>A0A363UP51</accession>
<dbReference type="Gene3D" id="1.10.1400.10">
    <property type="match status" value="1"/>
</dbReference>
<evidence type="ECO:0000313" key="9">
    <source>
        <dbReference type="Proteomes" id="UP000251800"/>
    </source>
</evidence>
<comment type="caution">
    <text evidence="8">The sequence shown here is derived from an EMBL/GenBank/DDBJ whole genome shotgun (WGS) entry which is preliminary data.</text>
</comment>
<dbReference type="PIRSF" id="PIRSF001227">
    <property type="entry name" value="Pen_acylase"/>
    <property type="match status" value="1"/>
</dbReference>
<sequence>MISSKFCASGVAGALCLFLSACGSSSSGERQASTPVAPRQVVNLLAPGQSGFVSTDGQLQGSATGEPGDYGEHLDDQRIPYWSFEFKPGEFADVSELVAEQPIETVQIYRDDFGVPIIYAETAYDLAFGMGYALTADRLFLQDGARRLARGTLAELTGPGDVPADIEARVLTYSEAEYQAMYDALPQQPRDMIDGYVAGANAWVERVQSDPSLLPAEYALLTVSPEPFTAIDVLAAGVFITRAVASNGGNEFDNVAVLQALESEHGREIARAIFQTVHWVDDAQAAVTVPVGEGRFSNITTPPDQRDAVFNAMADYALSLPPGLDRGMGTGDAEVPSPLPLKRAAGGLELGTRLRRMFNPAGGASYMAVVAPERSTTGNALLINGPQLGYGYPTQLMELEVHGAGFDARGSTAPLLPVIGIGYGERTAWGVTTGNSKTIDSFIETLDADNPNRYLHDGQVKDMDCRDETVNYRGSTGMVDGVPGVPIGPASFSTTVEVCRTVHGPVVARSDDGTHARSVQYAMWMREVETIFGVLDWMRVDDFESFEAAMRRVTWNENTMYADADGNIAYWHPGLHPRRAAGGDQRFPLPGEGEFDHLGTLAFEALPQSVNPEQGYLANWNNKPAVGWGEGVGGQAGSTPAGADQRVTNWLEALASDPQVSFEDLLAMDRLIGIKDPRARAFVPVLADYVSGSSVPERHATLLEPVLAWDQNHFRPDMDITDESATDTVGATVFDVFVRSLRTELFADWLPDALFQQMSRLGNHEYDVAPLDNLALRILVPESSAITPVFDFLGERSPSEVIAAAVDRADAQLQAQFGGEDVATYTRVHHRDDLCSLTGVIGPCITMPHQDRGSWIHAVAFE</sequence>
<dbReference type="PANTHER" id="PTHR34218">
    <property type="entry name" value="PEPTIDASE S45 PENICILLIN AMIDASE"/>
    <property type="match status" value="1"/>
</dbReference>
<dbReference type="RefSeq" id="WP_109719249.1">
    <property type="nucleotide sequence ID" value="NZ_QEQK01000003.1"/>
</dbReference>
<dbReference type="InterPro" id="IPR014395">
    <property type="entry name" value="Pen/GL7ACA/AHL_acylase"/>
</dbReference>
<dbReference type="Gene3D" id="1.10.439.10">
    <property type="entry name" value="Penicillin Amidohydrolase, domain 1"/>
    <property type="match status" value="1"/>
</dbReference>
<keyword evidence="7" id="KW-0732">Signal</keyword>
<dbReference type="PROSITE" id="PS51257">
    <property type="entry name" value="PROKAR_LIPOPROTEIN"/>
    <property type="match status" value="1"/>
</dbReference>
<dbReference type="EMBL" id="QEQK01000003">
    <property type="protein sequence ID" value="PWN57169.1"/>
    <property type="molecule type" value="Genomic_DNA"/>
</dbReference>
<dbReference type="GO" id="GO:0017000">
    <property type="term" value="P:antibiotic biosynthetic process"/>
    <property type="evidence" value="ECO:0007669"/>
    <property type="project" value="InterPro"/>
</dbReference>
<proteinExistence type="inferred from homology"/>
<evidence type="ECO:0000256" key="1">
    <source>
        <dbReference type="ARBA" id="ARBA00006586"/>
    </source>
</evidence>
<comment type="cofactor">
    <cofactor evidence="6">
        <name>Ca(2+)</name>
        <dbReference type="ChEBI" id="CHEBI:29108"/>
    </cofactor>
    <text evidence="6">Binds 1 Ca(2+) ion per dimer.</text>
</comment>
<dbReference type="InterPro" id="IPR023343">
    <property type="entry name" value="Penicillin_amidase_dom1"/>
</dbReference>
<protein>
    <recommendedName>
        <fullName evidence="10">Penicillin acylase family protein</fullName>
    </recommendedName>
</protein>
<evidence type="ECO:0000256" key="4">
    <source>
        <dbReference type="ARBA" id="ARBA00038735"/>
    </source>
</evidence>
<reference evidence="8 9" key="1">
    <citation type="submission" date="2018-05" db="EMBL/GenBank/DDBJ databases">
        <title>Abyssibacter profundi OUC007T gen. nov., sp. nov, a marine bacterium isolated from seawater of the Mariana Trench.</title>
        <authorList>
            <person name="Zhou S."/>
        </authorList>
    </citation>
    <scope>NUCLEOTIDE SEQUENCE [LARGE SCALE GENOMIC DNA]</scope>
    <source>
        <strain evidence="8 9">OUC007</strain>
    </source>
</reference>
<evidence type="ECO:0008006" key="10">
    <source>
        <dbReference type="Google" id="ProtNLM"/>
    </source>
</evidence>
<dbReference type="InterPro" id="IPR043147">
    <property type="entry name" value="Penicillin_amidase_A-knob"/>
</dbReference>
<dbReference type="SUPFAM" id="SSF56235">
    <property type="entry name" value="N-terminal nucleophile aminohydrolases (Ntn hydrolases)"/>
    <property type="match status" value="1"/>
</dbReference>
<keyword evidence="9" id="KW-1185">Reference proteome</keyword>
<dbReference type="InterPro" id="IPR002692">
    <property type="entry name" value="S45"/>
</dbReference>
<keyword evidence="6" id="KW-0479">Metal-binding</keyword>
<keyword evidence="3" id="KW-0865">Zymogen</keyword>
<feature type="chain" id="PRO_5016735111" description="Penicillin acylase family protein" evidence="7">
    <location>
        <begin position="24"/>
        <end position="862"/>
    </location>
</feature>
<dbReference type="AlphaFoldDB" id="A0A363UP51"/>
<evidence type="ECO:0000256" key="7">
    <source>
        <dbReference type="SAM" id="SignalP"/>
    </source>
</evidence>
<feature type="signal peptide" evidence="7">
    <location>
        <begin position="1"/>
        <end position="23"/>
    </location>
</feature>
<keyword evidence="2" id="KW-0378">Hydrolase</keyword>
<dbReference type="Pfam" id="PF01804">
    <property type="entry name" value="Penicil_amidase"/>
    <property type="match status" value="1"/>
</dbReference>
<dbReference type="Gene3D" id="3.60.20.10">
    <property type="entry name" value="Glutamine Phosphoribosylpyrophosphate, subunit 1, domain 1"/>
    <property type="match status" value="1"/>
</dbReference>
<dbReference type="Proteomes" id="UP000251800">
    <property type="component" value="Unassembled WGS sequence"/>
</dbReference>
<dbReference type="Gene3D" id="1.10.287.150">
    <property type="match status" value="1"/>
</dbReference>
<gene>
    <name evidence="8" type="ORF">DEH80_04385</name>
</gene>
<dbReference type="InterPro" id="IPR043146">
    <property type="entry name" value="Penicillin_amidase_N_B-knob"/>
</dbReference>
<comment type="subunit">
    <text evidence="4">Heterodimer of an alpha subunit and a beta subunit processed from the same precursor.</text>
</comment>
<evidence type="ECO:0000256" key="2">
    <source>
        <dbReference type="ARBA" id="ARBA00022801"/>
    </source>
</evidence>
<feature type="binding site" evidence="6">
    <location>
        <position position="440"/>
    </location>
    <ligand>
        <name>Ca(2+)</name>
        <dbReference type="ChEBI" id="CHEBI:29108"/>
    </ligand>
</feature>
<feature type="binding site" evidence="6">
    <location>
        <position position="251"/>
    </location>
    <ligand>
        <name>Ca(2+)</name>
        <dbReference type="ChEBI" id="CHEBI:29108"/>
    </ligand>
</feature>